<keyword evidence="7" id="KW-0378">Hydrolase</keyword>
<dbReference type="InterPro" id="IPR001757">
    <property type="entry name" value="P_typ_ATPase"/>
</dbReference>
<dbReference type="GO" id="GO:0016887">
    <property type="term" value="F:ATP hydrolysis activity"/>
    <property type="evidence" value="ECO:0007669"/>
    <property type="project" value="InterPro"/>
</dbReference>
<sequence>MLRVAGALEDSSEHPIATAIAKAARQKVGELPPVEGFTNLEGLGVQGVVEGHAVVVGRERLLADWAQHLPDKLARSMREAESEGKTAVTVGWDGTARALLVVADAVKPTSAEAVRQLRSMGMTPILLTGDNQAAARAIGKQVGIDEVIAEVLPQDKVDTIKRLQAEGKVVAMVGDGVNDAAALAQADLGLAIGTGTDIAIEASDLTLVRGDLRAVPDAIRLARKTLATIKGNLFWAFAYNIAALPLAAAGLLNPMLAGAAMAVSSAFVVSNSLQLRRFQSIVTESAVKPRAT</sequence>
<dbReference type="PANTHER" id="PTHR43520">
    <property type="entry name" value="ATP7, ISOFORM B"/>
    <property type="match status" value="1"/>
</dbReference>
<dbReference type="InterPro" id="IPR036412">
    <property type="entry name" value="HAD-like_sf"/>
</dbReference>
<dbReference type="Pfam" id="PF00702">
    <property type="entry name" value="Hydrolase"/>
    <property type="match status" value="1"/>
</dbReference>
<evidence type="ECO:0000256" key="6">
    <source>
        <dbReference type="SAM" id="Phobius"/>
    </source>
</evidence>
<evidence type="ECO:0000256" key="4">
    <source>
        <dbReference type="ARBA" id="ARBA00022989"/>
    </source>
</evidence>
<dbReference type="SUPFAM" id="SSF56784">
    <property type="entry name" value="HAD-like"/>
    <property type="match status" value="1"/>
</dbReference>
<dbReference type="GO" id="GO:0005507">
    <property type="term" value="F:copper ion binding"/>
    <property type="evidence" value="ECO:0007669"/>
    <property type="project" value="TreeGrafter"/>
</dbReference>
<dbReference type="Gene3D" id="3.40.50.1000">
    <property type="entry name" value="HAD superfamily/HAD-like"/>
    <property type="match status" value="1"/>
</dbReference>
<keyword evidence="4 6" id="KW-1133">Transmembrane helix</keyword>
<proteinExistence type="predicted"/>
<dbReference type="GO" id="GO:0043682">
    <property type="term" value="F:P-type divalent copper transporter activity"/>
    <property type="evidence" value="ECO:0007669"/>
    <property type="project" value="TreeGrafter"/>
</dbReference>
<dbReference type="PRINTS" id="PR00119">
    <property type="entry name" value="CATATPASE"/>
</dbReference>
<dbReference type="GO" id="GO:0016020">
    <property type="term" value="C:membrane"/>
    <property type="evidence" value="ECO:0007669"/>
    <property type="project" value="UniProtKB-SubCell"/>
</dbReference>
<dbReference type="NCBIfam" id="TIGR01494">
    <property type="entry name" value="ATPase_P-type"/>
    <property type="match status" value="1"/>
</dbReference>
<evidence type="ECO:0000256" key="3">
    <source>
        <dbReference type="ARBA" id="ARBA00022967"/>
    </source>
</evidence>
<dbReference type="InterPro" id="IPR023299">
    <property type="entry name" value="ATPase_P-typ_cyto_dom_N"/>
</dbReference>
<dbReference type="GO" id="GO:0005524">
    <property type="term" value="F:ATP binding"/>
    <property type="evidence" value="ECO:0007669"/>
    <property type="project" value="InterPro"/>
</dbReference>
<comment type="subcellular location">
    <subcellularLocation>
        <location evidence="1">Membrane</location>
    </subcellularLocation>
</comment>
<feature type="transmembrane region" description="Helical" evidence="6">
    <location>
        <begin position="255"/>
        <end position="273"/>
    </location>
</feature>
<dbReference type="GO" id="GO:0055070">
    <property type="term" value="P:copper ion homeostasis"/>
    <property type="evidence" value="ECO:0007669"/>
    <property type="project" value="TreeGrafter"/>
</dbReference>
<organism evidence="7">
    <name type="scientific">Mycobacterium xenopi 4042</name>
    <dbReference type="NCBI Taxonomy" id="1299334"/>
    <lineage>
        <taxon>Bacteria</taxon>
        <taxon>Bacillati</taxon>
        <taxon>Actinomycetota</taxon>
        <taxon>Actinomycetes</taxon>
        <taxon>Mycobacteriales</taxon>
        <taxon>Mycobacteriaceae</taxon>
        <taxon>Mycobacterium</taxon>
    </lineage>
</organism>
<keyword evidence="5 6" id="KW-0472">Membrane</keyword>
<gene>
    <name evidence="7" type="ORF">I553_9207</name>
</gene>
<reference evidence="7" key="1">
    <citation type="submission" date="2014-01" db="EMBL/GenBank/DDBJ databases">
        <authorList>
            <person name="Brown-Elliot B."/>
            <person name="Wallace R."/>
            <person name="Lenaerts A."/>
            <person name="Ordway D."/>
            <person name="DeGroote M.A."/>
            <person name="Parker T."/>
            <person name="Sizemore C."/>
            <person name="Tallon L.J."/>
            <person name="Sadzewicz L.K."/>
            <person name="Sengamalay N."/>
            <person name="Fraser C.M."/>
            <person name="Hine E."/>
            <person name="Shefchek K.A."/>
            <person name="Das S.P."/>
            <person name="Tettelin H."/>
        </authorList>
    </citation>
    <scope>NUCLEOTIDE SEQUENCE [LARGE SCALE GENOMIC DNA]</scope>
    <source>
        <strain evidence="7">4042</strain>
    </source>
</reference>
<dbReference type="PATRIC" id="fig|1299334.3.peg.6702"/>
<dbReference type="AlphaFoldDB" id="X8AAI9"/>
<dbReference type="InterPro" id="IPR023214">
    <property type="entry name" value="HAD_sf"/>
</dbReference>
<feature type="transmembrane region" description="Helical" evidence="6">
    <location>
        <begin position="233"/>
        <end position="249"/>
    </location>
</feature>
<accession>X8AAI9</accession>
<comment type="caution">
    <text evidence="7">The sequence shown here is derived from an EMBL/GenBank/DDBJ whole genome shotgun (WGS) entry which is preliminary data.</text>
</comment>
<protein>
    <submittedName>
        <fullName evidence="7">HAD ATPase, P-type, IC family protein</fullName>
        <ecNumber evidence="7">3.6.3.-</ecNumber>
    </submittedName>
</protein>
<evidence type="ECO:0000313" key="7">
    <source>
        <dbReference type="EMBL" id="EUA27880.1"/>
    </source>
</evidence>
<keyword evidence="3" id="KW-1278">Translocase</keyword>
<dbReference type="PANTHER" id="PTHR43520:SF8">
    <property type="entry name" value="P-TYPE CU(+) TRANSPORTER"/>
    <property type="match status" value="1"/>
</dbReference>
<evidence type="ECO:0000256" key="5">
    <source>
        <dbReference type="ARBA" id="ARBA00023136"/>
    </source>
</evidence>
<dbReference type="Gene3D" id="3.40.1110.10">
    <property type="entry name" value="Calcium-transporting ATPase, cytoplasmic domain N"/>
    <property type="match status" value="1"/>
</dbReference>
<keyword evidence="2 6" id="KW-0812">Transmembrane</keyword>
<evidence type="ECO:0000256" key="2">
    <source>
        <dbReference type="ARBA" id="ARBA00022692"/>
    </source>
</evidence>
<evidence type="ECO:0000256" key="1">
    <source>
        <dbReference type="ARBA" id="ARBA00004370"/>
    </source>
</evidence>
<dbReference type="EC" id="3.6.3.-" evidence="7"/>
<dbReference type="EMBL" id="JAOB01000062">
    <property type="protein sequence ID" value="EUA27880.1"/>
    <property type="molecule type" value="Genomic_DNA"/>
</dbReference>
<name>X8AAI9_MYCXE</name>